<dbReference type="RefSeq" id="WP_282217839.1">
    <property type="nucleotide sequence ID" value="NZ_CP118246.1"/>
</dbReference>
<name>A0ABY7YJK8_9HYPH</name>
<evidence type="ECO:0000313" key="9">
    <source>
        <dbReference type="EMBL" id="WDR01428.1"/>
    </source>
</evidence>
<evidence type="ECO:0000256" key="6">
    <source>
        <dbReference type="ARBA" id="ARBA00022989"/>
    </source>
</evidence>
<keyword evidence="7 8" id="KW-0472">Membrane</keyword>
<evidence type="ECO:0000256" key="2">
    <source>
        <dbReference type="ARBA" id="ARBA00010735"/>
    </source>
</evidence>
<accession>A0ABY7YJK8</accession>
<comment type="subcellular location">
    <subcellularLocation>
        <location evidence="1">Cell membrane</location>
        <topology evidence="1">Multi-pass membrane protein</topology>
    </subcellularLocation>
</comment>
<evidence type="ECO:0000256" key="5">
    <source>
        <dbReference type="ARBA" id="ARBA00022692"/>
    </source>
</evidence>
<comment type="similarity">
    <text evidence="2">Belongs to the AzlC family.</text>
</comment>
<keyword evidence="6 8" id="KW-1133">Transmembrane helix</keyword>
<feature type="transmembrane region" description="Helical" evidence="8">
    <location>
        <begin position="77"/>
        <end position="96"/>
    </location>
</feature>
<keyword evidence="3" id="KW-0813">Transport</keyword>
<feature type="transmembrane region" description="Helical" evidence="8">
    <location>
        <begin position="197"/>
        <end position="214"/>
    </location>
</feature>
<keyword evidence="10" id="KW-1185">Reference proteome</keyword>
<evidence type="ECO:0000313" key="10">
    <source>
        <dbReference type="Proteomes" id="UP001220530"/>
    </source>
</evidence>
<keyword evidence="4" id="KW-1003">Cell membrane</keyword>
<dbReference type="Pfam" id="PF03591">
    <property type="entry name" value="AzlC"/>
    <property type="match status" value="1"/>
</dbReference>
<evidence type="ECO:0000256" key="3">
    <source>
        <dbReference type="ARBA" id="ARBA00022448"/>
    </source>
</evidence>
<proteinExistence type="inferred from homology"/>
<evidence type="ECO:0000256" key="1">
    <source>
        <dbReference type="ARBA" id="ARBA00004651"/>
    </source>
</evidence>
<dbReference type="EMBL" id="CP118246">
    <property type="protein sequence ID" value="WDR01428.1"/>
    <property type="molecule type" value="Genomic_DNA"/>
</dbReference>
<dbReference type="InterPro" id="IPR011606">
    <property type="entry name" value="Brnchd-chn_aa_trnsp_permease"/>
</dbReference>
<evidence type="ECO:0000256" key="8">
    <source>
        <dbReference type="SAM" id="Phobius"/>
    </source>
</evidence>
<dbReference type="PANTHER" id="PTHR34979">
    <property type="entry name" value="INNER MEMBRANE PROTEIN YGAZ"/>
    <property type="match status" value="1"/>
</dbReference>
<feature type="transmembrane region" description="Helical" evidence="8">
    <location>
        <begin position="141"/>
        <end position="167"/>
    </location>
</feature>
<feature type="transmembrane region" description="Helical" evidence="8">
    <location>
        <begin position="51"/>
        <end position="71"/>
    </location>
</feature>
<protein>
    <submittedName>
        <fullName evidence="9">AzlC family ABC transporter permease</fullName>
    </submittedName>
</protein>
<evidence type="ECO:0000256" key="4">
    <source>
        <dbReference type="ARBA" id="ARBA00022475"/>
    </source>
</evidence>
<dbReference type="PANTHER" id="PTHR34979:SF1">
    <property type="entry name" value="INNER MEMBRANE PROTEIN YGAZ"/>
    <property type="match status" value="1"/>
</dbReference>
<dbReference type="Proteomes" id="UP001220530">
    <property type="component" value="Chromosome"/>
</dbReference>
<evidence type="ECO:0000256" key="7">
    <source>
        <dbReference type="ARBA" id="ARBA00023136"/>
    </source>
</evidence>
<organism evidence="9 10">
    <name type="scientific">Devosia algicola</name>
    <dbReference type="NCBI Taxonomy" id="3026418"/>
    <lineage>
        <taxon>Bacteria</taxon>
        <taxon>Pseudomonadati</taxon>
        <taxon>Pseudomonadota</taxon>
        <taxon>Alphaproteobacteria</taxon>
        <taxon>Hyphomicrobiales</taxon>
        <taxon>Devosiaceae</taxon>
        <taxon>Devosia</taxon>
    </lineage>
</organism>
<gene>
    <name evidence="9" type="ORF">PSQ19_11460</name>
</gene>
<feature type="transmembrane region" description="Helical" evidence="8">
    <location>
        <begin position="16"/>
        <end position="39"/>
    </location>
</feature>
<keyword evidence="5 8" id="KW-0812">Transmembrane</keyword>
<reference evidence="9 10" key="1">
    <citation type="submission" date="2023-02" db="EMBL/GenBank/DDBJ databases">
        <title>Devosia algicola sp. nov., isolated from the phycosphere of marine algae.</title>
        <authorList>
            <person name="Kim J.M."/>
            <person name="Lee J.K."/>
            <person name="Choi B.J."/>
            <person name="Bayburt H."/>
            <person name="Jeon C.O."/>
        </authorList>
    </citation>
    <scope>NUCLEOTIDE SEQUENCE [LARGE SCALE GENOMIC DNA]</scope>
    <source>
        <strain evidence="9 10">G20-9</strain>
    </source>
</reference>
<sequence>MNAPAPNTRQIAKDQFFLGARACIPVAISVSAYGLVWGVLAKGSGLTVLEVILMSGLVFAGSAQFVALELWTATPSALPIGALIVAALIVNLRYMLLTATLRPLFAPDQMRGGFWRMFLVTDENWAMTVAEMARGGGSRAFLLGGGVLAYCCWMVSTLTGRMLGAVIDDPSRYGLDFAFTATFLALLLGMWRGKADLIPWLVAAVTAIICAKLLPGSWYILIGGITGSLAGAAIETFVGGRRAESRLKPSLPLPGWRLFRSASRPAGLCWPTNCRVRALPPPGSRTFPARSWLRLSPLPS</sequence>
<feature type="transmembrane region" description="Helical" evidence="8">
    <location>
        <begin position="173"/>
        <end position="190"/>
    </location>
</feature>